<evidence type="ECO:0000313" key="2">
    <source>
        <dbReference type="EMBL" id="REK71170.1"/>
    </source>
</evidence>
<dbReference type="PANTHER" id="PTHR43283:SF7">
    <property type="entry name" value="BETA-LACTAMASE-RELATED DOMAIN-CONTAINING PROTEIN"/>
    <property type="match status" value="1"/>
</dbReference>
<name>A0A371P6N5_9BACL</name>
<comment type="caution">
    <text evidence="2">The sequence shown here is derived from an EMBL/GenBank/DDBJ whole genome shotgun (WGS) entry which is preliminary data.</text>
</comment>
<dbReference type="GO" id="GO:0016787">
    <property type="term" value="F:hydrolase activity"/>
    <property type="evidence" value="ECO:0007669"/>
    <property type="project" value="UniProtKB-KW"/>
</dbReference>
<accession>A0A371P6N5</accession>
<dbReference type="SUPFAM" id="SSF56601">
    <property type="entry name" value="beta-lactamase/transpeptidase-like"/>
    <property type="match status" value="1"/>
</dbReference>
<keyword evidence="2" id="KW-0378">Hydrolase</keyword>
<dbReference type="EMBL" id="QUBQ01000006">
    <property type="protein sequence ID" value="REK71170.1"/>
    <property type="molecule type" value="Genomic_DNA"/>
</dbReference>
<dbReference type="PANTHER" id="PTHR43283">
    <property type="entry name" value="BETA-LACTAMASE-RELATED"/>
    <property type="match status" value="1"/>
</dbReference>
<feature type="domain" description="Beta-lactamase-related" evidence="1">
    <location>
        <begin position="39"/>
        <end position="292"/>
    </location>
</feature>
<reference evidence="2 3" key="1">
    <citation type="submission" date="2018-08" db="EMBL/GenBank/DDBJ databases">
        <title>Paenibacillus sp. M4BSY-1, whole genome shotgun sequence.</title>
        <authorList>
            <person name="Tuo L."/>
        </authorList>
    </citation>
    <scope>NUCLEOTIDE SEQUENCE [LARGE SCALE GENOMIC DNA]</scope>
    <source>
        <strain evidence="2 3">M4BSY-1</strain>
    </source>
</reference>
<dbReference type="InterPro" id="IPR001466">
    <property type="entry name" value="Beta-lactam-related"/>
</dbReference>
<protein>
    <submittedName>
        <fullName evidence="2">Class A beta-lactamase-related serine hydrolase</fullName>
    </submittedName>
</protein>
<proteinExistence type="predicted"/>
<dbReference type="OrthoDB" id="9773047at2"/>
<gene>
    <name evidence="2" type="ORF">DX130_22235</name>
</gene>
<dbReference type="Gene3D" id="3.40.710.10">
    <property type="entry name" value="DD-peptidase/beta-lactamase superfamily"/>
    <property type="match status" value="1"/>
</dbReference>
<dbReference type="RefSeq" id="WP_116049136.1">
    <property type="nucleotide sequence ID" value="NZ_QUBQ01000006.1"/>
</dbReference>
<evidence type="ECO:0000259" key="1">
    <source>
        <dbReference type="Pfam" id="PF00144"/>
    </source>
</evidence>
<dbReference type="InterPro" id="IPR012338">
    <property type="entry name" value="Beta-lactam/transpept-like"/>
</dbReference>
<evidence type="ECO:0000313" key="3">
    <source>
        <dbReference type="Proteomes" id="UP000261905"/>
    </source>
</evidence>
<dbReference type="Pfam" id="PF00144">
    <property type="entry name" value="Beta-lactamase"/>
    <property type="match status" value="1"/>
</dbReference>
<keyword evidence="3" id="KW-1185">Reference proteome</keyword>
<organism evidence="2 3">
    <name type="scientific">Paenibacillus paeoniae</name>
    <dbReference type="NCBI Taxonomy" id="2292705"/>
    <lineage>
        <taxon>Bacteria</taxon>
        <taxon>Bacillati</taxon>
        <taxon>Bacillota</taxon>
        <taxon>Bacilli</taxon>
        <taxon>Bacillales</taxon>
        <taxon>Paenibacillaceae</taxon>
        <taxon>Paenibacillus</taxon>
    </lineage>
</organism>
<dbReference type="Proteomes" id="UP000261905">
    <property type="component" value="Unassembled WGS sequence"/>
</dbReference>
<sequence>MMIPKDILENQGLSTEALLTFYRKIESLNLAVNGFMLLQNGKVTAEFWREHYRKDCEQVLFSLSKSFTSIAIGIAWDEGYLGLDDQVVTYFPDKRPDAVSPYLEQMTIHHLLSMNTGHHANIYEAVVKQQDWVKAFLSLEVEHEPGGYYQYSTPATYMLSAILQRATGEGLVDFLMPRLFEPLGIPRPSWETCPLGIAAGGMGLSLSAESVANFGLMLLHKGSFEGRRIVSERYVELAAAEHSDNRKEGAPIDAAQGYGYQFHRCRRGSYRGDGAFGQLCFVSPQHNIVIVANCSFSSMRPLHTLLDLIYEQIIDQLDVNPPLTIIEGAALNLRFKRQFADLSSGASNTLLDWRKLNRSYKMADNPDGVEKIIVNLDDDELELGLLYRDGWKQSLPFQFSKPVEAKAVFWKDLSLHLQTVVTYAAWRDNATMQLFLYYIETPYVVDYTFRLDEASIDVQFDINVSMRLSSYRMSGSLEAG</sequence>
<dbReference type="InterPro" id="IPR050789">
    <property type="entry name" value="Diverse_Enzym_Activities"/>
</dbReference>
<dbReference type="AlphaFoldDB" id="A0A371P6N5"/>